<comment type="caution">
    <text evidence="1">The sequence shown here is derived from an EMBL/GenBank/DDBJ whole genome shotgun (WGS) entry which is preliminary data.</text>
</comment>
<dbReference type="AlphaFoldDB" id="A0A0G1DDS7"/>
<evidence type="ECO:0000313" key="2">
    <source>
        <dbReference type="Proteomes" id="UP000034894"/>
    </source>
</evidence>
<proteinExistence type="predicted"/>
<sequence length="48" mass="5540">MIENEVCLSAPRMQFLISPLRKGLLIPILLNTRTLLPKAKHIPLNREF</sequence>
<name>A0A0G1DDS7_9BACT</name>
<accession>A0A0G1DDS7</accession>
<protein>
    <submittedName>
        <fullName evidence="1">Uncharacterized protein</fullName>
    </submittedName>
</protein>
<organism evidence="1 2">
    <name type="scientific">Candidatus Gottesmanbacteria bacterium GW2011_GWA2_43_14</name>
    <dbReference type="NCBI Taxonomy" id="1618443"/>
    <lineage>
        <taxon>Bacteria</taxon>
        <taxon>Candidatus Gottesmaniibacteriota</taxon>
    </lineage>
</organism>
<evidence type="ECO:0000313" key="1">
    <source>
        <dbReference type="EMBL" id="KKS95764.1"/>
    </source>
</evidence>
<dbReference type="EMBL" id="LCFP01000014">
    <property type="protein sequence ID" value="KKS95764.1"/>
    <property type="molecule type" value="Genomic_DNA"/>
</dbReference>
<gene>
    <name evidence="1" type="ORF">UV73_C0014G0041</name>
</gene>
<dbReference type="Proteomes" id="UP000034894">
    <property type="component" value="Unassembled WGS sequence"/>
</dbReference>
<reference evidence="1 2" key="1">
    <citation type="journal article" date="2015" name="Nature">
        <title>rRNA introns, odd ribosomes, and small enigmatic genomes across a large radiation of phyla.</title>
        <authorList>
            <person name="Brown C.T."/>
            <person name="Hug L.A."/>
            <person name="Thomas B.C."/>
            <person name="Sharon I."/>
            <person name="Castelle C.J."/>
            <person name="Singh A."/>
            <person name="Wilkins M.J."/>
            <person name="Williams K.H."/>
            <person name="Banfield J.F."/>
        </authorList>
    </citation>
    <scope>NUCLEOTIDE SEQUENCE [LARGE SCALE GENOMIC DNA]</scope>
</reference>